<organism evidence="2 3">
    <name type="scientific">Thalassiosira oceanica</name>
    <name type="common">Marine diatom</name>
    <dbReference type="NCBI Taxonomy" id="159749"/>
    <lineage>
        <taxon>Eukaryota</taxon>
        <taxon>Sar</taxon>
        <taxon>Stramenopiles</taxon>
        <taxon>Ochrophyta</taxon>
        <taxon>Bacillariophyta</taxon>
        <taxon>Coscinodiscophyceae</taxon>
        <taxon>Thalassiosirophycidae</taxon>
        <taxon>Thalassiosirales</taxon>
        <taxon>Thalassiosiraceae</taxon>
        <taxon>Thalassiosira</taxon>
    </lineage>
</organism>
<evidence type="ECO:0000256" key="1">
    <source>
        <dbReference type="SAM" id="MobiDB-lite"/>
    </source>
</evidence>
<evidence type="ECO:0000313" key="3">
    <source>
        <dbReference type="Proteomes" id="UP000266841"/>
    </source>
</evidence>
<sequence>MEVAEGCNPNQNRPPFTILASTEAVDPMIADDFGLEKYEATKYRRSGNTGFKKRQFSNGDLRPAESQVNYKYVQMDVGTLTGDLSPNIHRSTTIASIIRFACFCLLSNHSLFNRVLPEGLLQQGLWASSSTPSATRSHVGPTLARDASRCPSDGTGAASAPVTDGRCPMGPHTGEQQHCIATGLRQASSKIKNIFEEVAINGMYDPAKCLALQMEVRNMPTSRYDRWAFECCDKISQQVVLAAPNAMGHMKNEEFVLAITRYFGQQNFISRSREGLYFGKNRDRADTFGLNLCCAFLLGGGFRILHDQVKTLIITFFRLAGVTANDEDALWMLGRVPDPYMRR</sequence>
<comment type="caution">
    <text evidence="2">The sequence shown here is derived from an EMBL/GenBank/DDBJ whole genome shotgun (WGS) entry which is preliminary data.</text>
</comment>
<dbReference type="AlphaFoldDB" id="K0TJH4"/>
<evidence type="ECO:0000313" key="2">
    <source>
        <dbReference type="EMBL" id="EJK70722.1"/>
    </source>
</evidence>
<reference evidence="2 3" key="1">
    <citation type="journal article" date="2012" name="Genome Biol.">
        <title>Genome and low-iron response of an oceanic diatom adapted to chronic iron limitation.</title>
        <authorList>
            <person name="Lommer M."/>
            <person name="Specht M."/>
            <person name="Roy A.S."/>
            <person name="Kraemer L."/>
            <person name="Andreson R."/>
            <person name="Gutowska M.A."/>
            <person name="Wolf J."/>
            <person name="Bergner S.V."/>
            <person name="Schilhabel M.B."/>
            <person name="Klostermeier U.C."/>
            <person name="Beiko R.G."/>
            <person name="Rosenstiel P."/>
            <person name="Hippler M."/>
            <person name="Laroche J."/>
        </authorList>
    </citation>
    <scope>NUCLEOTIDE SEQUENCE [LARGE SCALE GENOMIC DNA]</scope>
    <source>
        <strain evidence="2 3">CCMP1005</strain>
    </source>
</reference>
<feature type="region of interest" description="Disordered" evidence="1">
    <location>
        <begin position="130"/>
        <end position="171"/>
    </location>
</feature>
<accession>K0TJH4</accession>
<keyword evidence="3" id="KW-1185">Reference proteome</keyword>
<dbReference type="Proteomes" id="UP000266841">
    <property type="component" value="Unassembled WGS sequence"/>
</dbReference>
<proteinExistence type="predicted"/>
<feature type="non-terminal residue" evidence="2">
    <location>
        <position position="343"/>
    </location>
</feature>
<dbReference type="EMBL" id="AGNL01008132">
    <property type="protein sequence ID" value="EJK70722.1"/>
    <property type="molecule type" value="Genomic_DNA"/>
</dbReference>
<name>K0TJH4_THAOC</name>
<protein>
    <submittedName>
        <fullName evidence="2">Uncharacterized protein</fullName>
    </submittedName>
</protein>
<gene>
    <name evidence="2" type="ORF">THAOC_07897</name>
</gene>